<gene>
    <name evidence="1" type="ORF">N7541_005215</name>
</gene>
<dbReference type="AlphaFoldDB" id="A0A9W9RD29"/>
<reference evidence="1" key="2">
    <citation type="journal article" date="2023" name="IMA Fungus">
        <title>Comparative genomic study of the Penicillium genus elucidates a diverse pangenome and 15 lateral gene transfer events.</title>
        <authorList>
            <person name="Petersen C."/>
            <person name="Sorensen T."/>
            <person name="Nielsen M.R."/>
            <person name="Sondergaard T.E."/>
            <person name="Sorensen J.L."/>
            <person name="Fitzpatrick D.A."/>
            <person name="Frisvad J.C."/>
            <person name="Nielsen K.L."/>
        </authorList>
    </citation>
    <scope>NUCLEOTIDE SEQUENCE</scope>
    <source>
        <strain evidence="1">IBT 35675</strain>
    </source>
</reference>
<comment type="caution">
    <text evidence="1">The sequence shown here is derived from an EMBL/GenBank/DDBJ whole genome shotgun (WGS) entry which is preliminary data.</text>
</comment>
<evidence type="ECO:0000313" key="1">
    <source>
        <dbReference type="EMBL" id="KAJ5358057.1"/>
    </source>
</evidence>
<keyword evidence="2" id="KW-1185">Reference proteome</keyword>
<dbReference type="Proteomes" id="UP001148299">
    <property type="component" value="Unassembled WGS sequence"/>
</dbReference>
<dbReference type="EMBL" id="JAPZBR010000003">
    <property type="protein sequence ID" value="KAJ5358057.1"/>
    <property type="molecule type" value="Genomic_DNA"/>
</dbReference>
<organism evidence="1 2">
    <name type="scientific">Penicillium brevicompactum</name>
    <dbReference type="NCBI Taxonomy" id="5074"/>
    <lineage>
        <taxon>Eukaryota</taxon>
        <taxon>Fungi</taxon>
        <taxon>Dikarya</taxon>
        <taxon>Ascomycota</taxon>
        <taxon>Pezizomycotina</taxon>
        <taxon>Eurotiomycetes</taxon>
        <taxon>Eurotiomycetidae</taxon>
        <taxon>Eurotiales</taxon>
        <taxon>Aspergillaceae</taxon>
        <taxon>Penicillium</taxon>
    </lineage>
</organism>
<sequence>MKKLPTQINLEPVDPSLLILPPQKQTKLSERSITAHPLESTAMTQSKNVSDGVFSAEQDSILNSQTTSPSEGDDVQTTYSDNFTMRGSMKDAYVNELVAELLVATSSFRMDSYSISHLTQTMSDCLKAFSLRLSMTESPQPVHRDVIAFIRKYRHDIVDAFMNESLDDSPTTHQSSADENMALEDKMELWMKHDSDSDITDAWRETFEESDTLPETGGGSYPEYSQNEADEALSAAMPGLQKYRECIVKSAAYEWLLNDLQRHCFLTSSGPDVMAEIGKAITHGLPSPSRFSRRESALPFIMTYAMEWDLVHFLEDQEYMETNPQALPMESSSGTHMLPIFAPNMAIVWRNDCQAASVIVNT</sequence>
<accession>A0A9W9RD29</accession>
<protein>
    <submittedName>
        <fullName evidence="1">Uncharacterized protein</fullName>
    </submittedName>
</protein>
<evidence type="ECO:0000313" key="2">
    <source>
        <dbReference type="Proteomes" id="UP001148299"/>
    </source>
</evidence>
<name>A0A9W9RD29_PENBR</name>
<reference evidence="1" key="1">
    <citation type="submission" date="2022-12" db="EMBL/GenBank/DDBJ databases">
        <authorList>
            <person name="Petersen C."/>
        </authorList>
    </citation>
    <scope>NUCLEOTIDE SEQUENCE</scope>
    <source>
        <strain evidence="1">IBT 35675</strain>
    </source>
</reference>
<proteinExistence type="predicted"/>